<proteinExistence type="inferred from homology"/>
<feature type="binding site" evidence="16">
    <location>
        <position position="85"/>
    </location>
    <ligand>
        <name>GTP</name>
        <dbReference type="ChEBI" id="CHEBI:37565"/>
    </ligand>
</feature>
<feature type="active site" description="GMP-histidine intermediate" evidence="15">
    <location>
        <position position="51"/>
    </location>
</feature>
<dbReference type="RefSeq" id="WP_100266132.1">
    <property type="nucleotide sequence ID" value="NZ_CP018800.1"/>
</dbReference>
<feature type="binding site" evidence="16">
    <location>
        <position position="63"/>
    </location>
    <ligand>
        <name>GTP</name>
        <dbReference type="ChEBI" id="CHEBI:37565"/>
    </ligand>
</feature>
<dbReference type="EMBL" id="CP018800">
    <property type="protein sequence ID" value="ATX82830.1"/>
    <property type="molecule type" value="Genomic_DNA"/>
</dbReference>
<comment type="catalytic activity">
    <reaction evidence="1 14">
        <text>adenosylcob(III)inamide + ATP = adenosylcob(III)inamide phosphate + ADP + H(+)</text>
        <dbReference type="Rhea" id="RHEA:15769"/>
        <dbReference type="ChEBI" id="CHEBI:2480"/>
        <dbReference type="ChEBI" id="CHEBI:15378"/>
        <dbReference type="ChEBI" id="CHEBI:30616"/>
        <dbReference type="ChEBI" id="CHEBI:58502"/>
        <dbReference type="ChEBI" id="CHEBI:456216"/>
        <dbReference type="EC" id="2.7.1.156"/>
    </reaction>
</comment>
<dbReference type="GO" id="GO:0008820">
    <property type="term" value="F:cobinamide phosphate guanylyltransferase activity"/>
    <property type="evidence" value="ECO:0007669"/>
    <property type="project" value="UniProtKB-UniRule"/>
</dbReference>
<comment type="catalytic activity">
    <reaction evidence="2 14">
        <text>adenosylcob(III)inamide phosphate + GTP + H(+) = adenosylcob(III)inamide-GDP + diphosphate</text>
        <dbReference type="Rhea" id="RHEA:22712"/>
        <dbReference type="ChEBI" id="CHEBI:15378"/>
        <dbReference type="ChEBI" id="CHEBI:33019"/>
        <dbReference type="ChEBI" id="CHEBI:37565"/>
        <dbReference type="ChEBI" id="CHEBI:58502"/>
        <dbReference type="ChEBI" id="CHEBI:60487"/>
        <dbReference type="EC" id="2.7.7.62"/>
    </reaction>
</comment>
<dbReference type="Gene3D" id="3.40.50.300">
    <property type="entry name" value="P-loop containing nucleotide triphosphate hydrolases"/>
    <property type="match status" value="1"/>
</dbReference>
<comment type="pathway">
    <text evidence="5 14">Cofactor biosynthesis; adenosylcobalamin biosynthesis; adenosylcobalamin from cob(II)yrinate a,c-diamide: step 6/7.</text>
</comment>
<dbReference type="GO" id="GO:0043752">
    <property type="term" value="F:adenosylcobinamide kinase activity"/>
    <property type="evidence" value="ECO:0007669"/>
    <property type="project" value="UniProtKB-EC"/>
</dbReference>
<keyword evidence="10 14" id="KW-0547">Nucleotide-binding</keyword>
<dbReference type="CDD" id="cd00544">
    <property type="entry name" value="CobU"/>
    <property type="match status" value="1"/>
</dbReference>
<evidence type="ECO:0000313" key="17">
    <source>
        <dbReference type="EMBL" id="ATX82830.1"/>
    </source>
</evidence>
<accession>A0A2K8L676</accession>
<feature type="binding site" evidence="16">
    <location>
        <begin position="8"/>
        <end position="15"/>
    </location>
    <ligand>
        <name>GTP</name>
        <dbReference type="ChEBI" id="CHEBI:37565"/>
    </ligand>
</feature>
<dbReference type="AlphaFoldDB" id="A0A2K8L676"/>
<feature type="binding site" evidence="16">
    <location>
        <begin position="52"/>
        <end position="55"/>
    </location>
    <ligand>
        <name>GTP</name>
        <dbReference type="ChEBI" id="CHEBI:37565"/>
    </ligand>
</feature>
<dbReference type="GO" id="GO:0005524">
    <property type="term" value="F:ATP binding"/>
    <property type="evidence" value="ECO:0007669"/>
    <property type="project" value="UniProtKB-UniRule"/>
</dbReference>
<evidence type="ECO:0000313" key="18">
    <source>
        <dbReference type="Proteomes" id="UP000231637"/>
    </source>
</evidence>
<keyword evidence="9 14" id="KW-0808">Transferase</keyword>
<evidence type="ECO:0000256" key="7">
    <source>
        <dbReference type="ARBA" id="ARBA00007490"/>
    </source>
</evidence>
<dbReference type="EC" id="2.7.7.62" evidence="14"/>
<evidence type="ECO:0000256" key="12">
    <source>
        <dbReference type="ARBA" id="ARBA00022840"/>
    </source>
</evidence>
<evidence type="ECO:0000256" key="16">
    <source>
        <dbReference type="PIRSR" id="PIRSR006135-2"/>
    </source>
</evidence>
<evidence type="ECO:0000256" key="3">
    <source>
        <dbReference type="ARBA" id="ARBA00001522"/>
    </source>
</evidence>
<evidence type="ECO:0000256" key="8">
    <source>
        <dbReference type="ARBA" id="ARBA00022573"/>
    </source>
</evidence>
<dbReference type="InterPro" id="IPR027417">
    <property type="entry name" value="P-loop_NTPase"/>
</dbReference>
<evidence type="ECO:0000256" key="2">
    <source>
        <dbReference type="ARBA" id="ARBA00000711"/>
    </source>
</evidence>
<keyword evidence="13 14" id="KW-0342">GTP-binding</keyword>
<evidence type="ECO:0000256" key="11">
    <source>
        <dbReference type="ARBA" id="ARBA00022777"/>
    </source>
</evidence>
<keyword evidence="17" id="KW-0548">Nucleotidyltransferase</keyword>
<comment type="catalytic activity">
    <reaction evidence="3">
        <text>adenosylcob(III)inamide + GTP = adenosylcob(III)inamide phosphate + GDP + H(+)</text>
        <dbReference type="Rhea" id="RHEA:15765"/>
        <dbReference type="ChEBI" id="CHEBI:2480"/>
        <dbReference type="ChEBI" id="CHEBI:15378"/>
        <dbReference type="ChEBI" id="CHEBI:37565"/>
        <dbReference type="ChEBI" id="CHEBI:58189"/>
        <dbReference type="ChEBI" id="CHEBI:58502"/>
        <dbReference type="EC" id="2.7.1.156"/>
    </reaction>
</comment>
<evidence type="ECO:0000256" key="6">
    <source>
        <dbReference type="ARBA" id="ARBA00005159"/>
    </source>
</evidence>
<feature type="binding site" evidence="16">
    <location>
        <begin position="33"/>
        <end position="35"/>
    </location>
    <ligand>
        <name>GTP</name>
        <dbReference type="ChEBI" id="CHEBI:37565"/>
    </ligand>
</feature>
<dbReference type="Pfam" id="PF02283">
    <property type="entry name" value="CobU"/>
    <property type="match status" value="1"/>
</dbReference>
<keyword evidence="8 14" id="KW-0169">Cobalamin biosynthesis</keyword>
<keyword evidence="11 14" id="KW-0418">Kinase</keyword>
<evidence type="ECO:0000256" key="5">
    <source>
        <dbReference type="ARBA" id="ARBA00004692"/>
    </source>
</evidence>
<dbReference type="SUPFAM" id="SSF52540">
    <property type="entry name" value="P-loop containing nucleoside triphosphate hydrolases"/>
    <property type="match status" value="1"/>
</dbReference>
<dbReference type="GO" id="GO:0009236">
    <property type="term" value="P:cobalamin biosynthetic process"/>
    <property type="evidence" value="ECO:0007669"/>
    <property type="project" value="UniProtKB-UniRule"/>
</dbReference>
<dbReference type="UniPathway" id="UPA00148">
    <property type="reaction ID" value="UER00236"/>
</dbReference>
<keyword evidence="12 14" id="KW-0067">ATP-binding</keyword>
<reference evidence="17 18" key="1">
    <citation type="submission" date="2016-12" db="EMBL/GenBank/DDBJ databases">
        <title>Isolation and genomic insights into novel planktonic Zetaproteobacteria from stratified waters of the Chesapeake Bay.</title>
        <authorList>
            <person name="McAllister S.M."/>
            <person name="Kato S."/>
            <person name="Chan C.S."/>
            <person name="Chiu B.K."/>
            <person name="Field E.K."/>
        </authorList>
    </citation>
    <scope>NUCLEOTIDE SEQUENCE [LARGE SCALE GENOMIC DNA]</scope>
    <source>
        <strain evidence="17 18">CP-8</strain>
    </source>
</reference>
<evidence type="ECO:0000256" key="15">
    <source>
        <dbReference type="PIRSR" id="PIRSR006135-1"/>
    </source>
</evidence>
<dbReference type="EC" id="2.7.1.156" evidence="14"/>
<protein>
    <recommendedName>
        <fullName evidence="14">Bifunctional adenosylcobalamin biosynthesis protein</fullName>
        <ecNumber evidence="14">2.7.1.156</ecNumber>
        <ecNumber evidence="14">2.7.7.62</ecNumber>
    </recommendedName>
</protein>
<evidence type="ECO:0000256" key="4">
    <source>
        <dbReference type="ARBA" id="ARBA00003889"/>
    </source>
</evidence>
<dbReference type="GO" id="GO:0005525">
    <property type="term" value="F:GTP binding"/>
    <property type="evidence" value="ECO:0007669"/>
    <property type="project" value="UniProtKB-UniRule"/>
</dbReference>
<comment type="function">
    <text evidence="4 14">Catalyzes ATP-dependent phosphorylation of adenosylcobinamide and addition of GMP to adenosylcobinamide phosphate.</text>
</comment>
<evidence type="ECO:0000256" key="9">
    <source>
        <dbReference type="ARBA" id="ARBA00022679"/>
    </source>
</evidence>
<comment type="pathway">
    <text evidence="6 14">Cofactor biosynthesis; adenosylcobalamin biosynthesis; adenosylcobalamin from cob(II)yrinate a,c-diamide: step 5/7.</text>
</comment>
<dbReference type="OrthoDB" id="9788370at2"/>
<name>A0A2K8L676_9PROT</name>
<dbReference type="PANTHER" id="PTHR34848">
    <property type="match status" value="1"/>
</dbReference>
<gene>
    <name evidence="17" type="ORF">Ga0123462_1993</name>
</gene>
<evidence type="ECO:0000256" key="13">
    <source>
        <dbReference type="ARBA" id="ARBA00023134"/>
    </source>
</evidence>
<dbReference type="PANTHER" id="PTHR34848:SF1">
    <property type="entry name" value="BIFUNCTIONAL ADENOSYLCOBALAMIN BIOSYNTHESIS PROTEIN COBU"/>
    <property type="match status" value="1"/>
</dbReference>
<organism evidence="17 18">
    <name type="scientific">Mariprofundus ferrinatatus</name>
    <dbReference type="NCBI Taxonomy" id="1921087"/>
    <lineage>
        <taxon>Bacteria</taxon>
        <taxon>Pseudomonadati</taxon>
        <taxon>Pseudomonadota</taxon>
        <taxon>Candidatius Mariprofundia</taxon>
        <taxon>Mariprofundales</taxon>
        <taxon>Mariprofundaceae</taxon>
        <taxon>Mariprofundus</taxon>
    </lineage>
</organism>
<dbReference type="KEGG" id="mfn:Ga0123462_1993"/>
<sequence>MPITLILGGARSGKSSRAEALATSMSEHPIYIATAPMIDHDHEWLARIEQHREERGLHWRVIEETLELTRVLQAEDGAESVMLIDCLTLWLNNLIFAGRTIEEEAEALCELLPQLKGEVILVANEVGMGLVPENEEGRAFRDAQGRLNQRLAATADRVEFVAAGIPLCLKERNN</sequence>
<evidence type="ECO:0000256" key="1">
    <source>
        <dbReference type="ARBA" id="ARBA00000312"/>
    </source>
</evidence>
<evidence type="ECO:0000256" key="10">
    <source>
        <dbReference type="ARBA" id="ARBA00022741"/>
    </source>
</evidence>
<evidence type="ECO:0000256" key="14">
    <source>
        <dbReference type="PIRNR" id="PIRNR006135"/>
    </source>
</evidence>
<dbReference type="InterPro" id="IPR003203">
    <property type="entry name" value="CobU/CobP"/>
</dbReference>
<comment type="similarity">
    <text evidence="7 14">Belongs to the CobU/CobP family.</text>
</comment>
<keyword evidence="18" id="KW-1185">Reference proteome</keyword>
<dbReference type="NCBIfam" id="NF004469">
    <property type="entry name" value="PRK05800.1"/>
    <property type="match status" value="1"/>
</dbReference>
<dbReference type="Proteomes" id="UP000231637">
    <property type="component" value="Chromosome"/>
</dbReference>
<dbReference type="PIRSF" id="PIRSF006135">
    <property type="entry name" value="CobU"/>
    <property type="match status" value="1"/>
</dbReference>